<dbReference type="InterPro" id="IPR036388">
    <property type="entry name" value="WH-like_DNA-bd_sf"/>
</dbReference>
<gene>
    <name evidence="6" type="ORF">OB236_35875</name>
</gene>
<dbReference type="InterPro" id="IPR000847">
    <property type="entry name" value="LysR_HTH_N"/>
</dbReference>
<sequence>MDLKKLRYFIAVAEELHFNRAAQKLNITQPPLSQQIQGLEEDLGVKLFERTKRQVQLTSAGAIFLEESRNIVAQLERSIKITQLASQGKVGQLSIAFVDSAAGGMMVNVVKKFREHYPDVQLTLTEMTSAQQLKALHDGKIHVGFLRWADPSPSITSRLCTNESLVAVLPEMHPLAIHPTLSLSSVANEPFIMSPHHMGASFHDLIMEVCEQHGFQPNIVQEAVQMYTIVNLVAAGIGISIVPSSVCVFQRSGVVFRSFNEDTPPVPLYAAWKTANSETVPAHFLQVVEEMADSHTSKLVSTV</sequence>
<dbReference type="PANTHER" id="PTHR30346">
    <property type="entry name" value="TRANSCRIPTIONAL DUAL REGULATOR HCAR-RELATED"/>
    <property type="match status" value="1"/>
</dbReference>
<keyword evidence="3" id="KW-0238">DNA-binding</keyword>
<dbReference type="Pfam" id="PF03466">
    <property type="entry name" value="LysR_substrate"/>
    <property type="match status" value="1"/>
</dbReference>
<evidence type="ECO:0000259" key="5">
    <source>
        <dbReference type="PROSITE" id="PS50931"/>
    </source>
</evidence>
<dbReference type="PANTHER" id="PTHR30346:SF0">
    <property type="entry name" value="HCA OPERON TRANSCRIPTIONAL ACTIVATOR HCAR"/>
    <property type="match status" value="1"/>
</dbReference>
<dbReference type="CDD" id="cd08414">
    <property type="entry name" value="PBP2_LTTR_aromatics_like"/>
    <property type="match status" value="1"/>
</dbReference>
<dbReference type="RefSeq" id="WP_262688291.1">
    <property type="nucleotide sequence ID" value="NZ_JAOQIO010000121.1"/>
</dbReference>
<dbReference type="EMBL" id="JAOQIO010000121">
    <property type="protein sequence ID" value="MCU6797518.1"/>
    <property type="molecule type" value="Genomic_DNA"/>
</dbReference>
<dbReference type="PROSITE" id="PS50931">
    <property type="entry name" value="HTH_LYSR"/>
    <property type="match status" value="1"/>
</dbReference>
<proteinExistence type="inferred from homology"/>
<keyword evidence="7" id="KW-1185">Reference proteome</keyword>
<evidence type="ECO:0000256" key="2">
    <source>
        <dbReference type="ARBA" id="ARBA00023015"/>
    </source>
</evidence>
<keyword evidence="4" id="KW-0804">Transcription</keyword>
<feature type="domain" description="HTH lysR-type" evidence="5">
    <location>
        <begin position="1"/>
        <end position="58"/>
    </location>
</feature>
<name>A0ABT2US65_9BACL</name>
<evidence type="ECO:0000256" key="1">
    <source>
        <dbReference type="ARBA" id="ARBA00009437"/>
    </source>
</evidence>
<organism evidence="6 7">
    <name type="scientific">Paenibacillus baimaensis</name>
    <dbReference type="NCBI Taxonomy" id="2982185"/>
    <lineage>
        <taxon>Bacteria</taxon>
        <taxon>Bacillati</taxon>
        <taxon>Bacillota</taxon>
        <taxon>Bacilli</taxon>
        <taxon>Bacillales</taxon>
        <taxon>Paenibacillaceae</taxon>
        <taxon>Paenibacillus</taxon>
    </lineage>
</organism>
<evidence type="ECO:0000313" key="7">
    <source>
        <dbReference type="Proteomes" id="UP001652445"/>
    </source>
</evidence>
<dbReference type="Pfam" id="PF00126">
    <property type="entry name" value="HTH_1"/>
    <property type="match status" value="1"/>
</dbReference>
<reference evidence="6 7" key="1">
    <citation type="submission" date="2022-09" db="EMBL/GenBank/DDBJ databases">
        <authorList>
            <person name="Han X.L."/>
            <person name="Wang Q."/>
            <person name="Lu T."/>
        </authorList>
    </citation>
    <scope>NUCLEOTIDE SEQUENCE [LARGE SCALE GENOMIC DNA]</scope>
    <source>
        <strain evidence="6 7">WQ 127069</strain>
    </source>
</reference>
<dbReference type="Gene3D" id="1.10.10.10">
    <property type="entry name" value="Winged helix-like DNA-binding domain superfamily/Winged helix DNA-binding domain"/>
    <property type="match status" value="1"/>
</dbReference>
<evidence type="ECO:0000313" key="6">
    <source>
        <dbReference type="EMBL" id="MCU6797518.1"/>
    </source>
</evidence>
<evidence type="ECO:0000256" key="3">
    <source>
        <dbReference type="ARBA" id="ARBA00023125"/>
    </source>
</evidence>
<dbReference type="Proteomes" id="UP001652445">
    <property type="component" value="Unassembled WGS sequence"/>
</dbReference>
<dbReference type="PRINTS" id="PR00039">
    <property type="entry name" value="HTHLYSR"/>
</dbReference>
<dbReference type="InterPro" id="IPR036390">
    <property type="entry name" value="WH_DNA-bd_sf"/>
</dbReference>
<comment type="caution">
    <text evidence="6">The sequence shown here is derived from an EMBL/GenBank/DDBJ whole genome shotgun (WGS) entry which is preliminary data.</text>
</comment>
<dbReference type="Gene3D" id="3.40.190.10">
    <property type="entry name" value="Periplasmic binding protein-like II"/>
    <property type="match status" value="2"/>
</dbReference>
<dbReference type="SUPFAM" id="SSF53850">
    <property type="entry name" value="Periplasmic binding protein-like II"/>
    <property type="match status" value="1"/>
</dbReference>
<keyword evidence="2" id="KW-0805">Transcription regulation</keyword>
<dbReference type="SUPFAM" id="SSF46785">
    <property type="entry name" value="Winged helix' DNA-binding domain"/>
    <property type="match status" value="1"/>
</dbReference>
<dbReference type="InterPro" id="IPR005119">
    <property type="entry name" value="LysR_subst-bd"/>
</dbReference>
<comment type="similarity">
    <text evidence="1">Belongs to the LysR transcriptional regulatory family.</text>
</comment>
<protein>
    <submittedName>
        <fullName evidence="6">LysR substrate-binding domain-containing protein</fullName>
    </submittedName>
</protein>
<evidence type="ECO:0000256" key="4">
    <source>
        <dbReference type="ARBA" id="ARBA00023163"/>
    </source>
</evidence>
<accession>A0ABT2US65</accession>